<feature type="domain" description="SLH" evidence="3">
    <location>
        <begin position="190"/>
        <end position="254"/>
    </location>
</feature>
<feature type="domain" description="SLH" evidence="3">
    <location>
        <begin position="40"/>
        <end position="103"/>
    </location>
</feature>
<dbReference type="PROSITE" id="PS51272">
    <property type="entry name" value="SLH"/>
    <property type="match status" value="2"/>
</dbReference>
<accession>A0A9D1PJI5</accession>
<protein>
    <submittedName>
        <fullName evidence="4">S-layer homology domain-containing protein</fullName>
    </submittedName>
</protein>
<evidence type="ECO:0000313" key="4">
    <source>
        <dbReference type="EMBL" id="HIV62905.1"/>
    </source>
</evidence>
<organism evidence="4 5">
    <name type="scientific">Candidatus Butyricicoccus avistercoris</name>
    <dbReference type="NCBI Taxonomy" id="2838518"/>
    <lineage>
        <taxon>Bacteria</taxon>
        <taxon>Bacillati</taxon>
        <taxon>Bacillota</taxon>
        <taxon>Clostridia</taxon>
        <taxon>Eubacteriales</taxon>
        <taxon>Butyricicoccaceae</taxon>
        <taxon>Butyricicoccus</taxon>
    </lineage>
</organism>
<keyword evidence="2" id="KW-0732">Signal</keyword>
<name>A0A9D1PJI5_9FIRM</name>
<dbReference type="EMBL" id="DXIE01000049">
    <property type="protein sequence ID" value="HIV62905.1"/>
    <property type="molecule type" value="Genomic_DNA"/>
</dbReference>
<comment type="caution">
    <text evidence="4">The sequence shown here is derived from an EMBL/GenBank/DDBJ whole genome shotgun (WGS) entry which is preliminary data.</text>
</comment>
<dbReference type="PANTHER" id="PTHR43308">
    <property type="entry name" value="OUTER MEMBRANE PROTEIN ALPHA-RELATED"/>
    <property type="match status" value="1"/>
</dbReference>
<proteinExistence type="predicted"/>
<reference evidence="4" key="2">
    <citation type="submission" date="2021-04" db="EMBL/GenBank/DDBJ databases">
        <authorList>
            <person name="Gilroy R."/>
        </authorList>
    </citation>
    <scope>NUCLEOTIDE SEQUENCE</scope>
    <source>
        <strain evidence="4">CHK193-4272</strain>
    </source>
</reference>
<evidence type="ECO:0000256" key="2">
    <source>
        <dbReference type="SAM" id="SignalP"/>
    </source>
</evidence>
<evidence type="ECO:0000259" key="3">
    <source>
        <dbReference type="PROSITE" id="PS51272"/>
    </source>
</evidence>
<gene>
    <name evidence="4" type="ORF">H9746_08730</name>
</gene>
<dbReference type="Proteomes" id="UP000886808">
    <property type="component" value="Unassembled WGS sequence"/>
</dbReference>
<dbReference type="InterPro" id="IPR051465">
    <property type="entry name" value="Cell_Envelope_Struct_Comp"/>
</dbReference>
<evidence type="ECO:0000313" key="5">
    <source>
        <dbReference type="Proteomes" id="UP000886808"/>
    </source>
</evidence>
<reference evidence="4" key="1">
    <citation type="journal article" date="2021" name="PeerJ">
        <title>Extensive microbial diversity within the chicken gut microbiome revealed by metagenomics and culture.</title>
        <authorList>
            <person name="Gilroy R."/>
            <person name="Ravi A."/>
            <person name="Getino M."/>
            <person name="Pursley I."/>
            <person name="Horton D.L."/>
            <person name="Alikhan N.F."/>
            <person name="Baker D."/>
            <person name="Gharbi K."/>
            <person name="Hall N."/>
            <person name="Watson M."/>
            <person name="Adriaenssens E.M."/>
            <person name="Foster-Nyarko E."/>
            <person name="Jarju S."/>
            <person name="Secka A."/>
            <person name="Antonio M."/>
            <person name="Oren A."/>
            <person name="Chaudhuri R.R."/>
            <person name="La Ragione R."/>
            <person name="Hildebrand F."/>
            <person name="Pallen M.J."/>
        </authorList>
    </citation>
    <scope>NUCLEOTIDE SEQUENCE</scope>
    <source>
        <strain evidence="4">CHK193-4272</strain>
    </source>
</reference>
<keyword evidence="1" id="KW-0677">Repeat</keyword>
<dbReference type="AlphaFoldDB" id="A0A9D1PJI5"/>
<feature type="chain" id="PRO_5039576790" evidence="2">
    <location>
        <begin position="27"/>
        <end position="423"/>
    </location>
</feature>
<dbReference type="PANTHER" id="PTHR43308:SF5">
    <property type="entry name" value="S-LAYER PROTEIN _ PEPTIDOGLYCAN ENDO-BETA-N-ACETYLGLUCOSAMINIDASE"/>
    <property type="match status" value="1"/>
</dbReference>
<evidence type="ECO:0000256" key="1">
    <source>
        <dbReference type="ARBA" id="ARBA00022737"/>
    </source>
</evidence>
<dbReference type="Pfam" id="PF00395">
    <property type="entry name" value="SLH"/>
    <property type="match status" value="2"/>
</dbReference>
<dbReference type="InterPro" id="IPR001119">
    <property type="entry name" value="SLH_dom"/>
</dbReference>
<feature type="signal peptide" evidence="2">
    <location>
        <begin position="1"/>
        <end position="26"/>
    </location>
</feature>
<sequence>MKTNIGKALVTSTLIASMAIGTTAYASLDLVSASKSVYADNVAFTDLSGYSWAEDAINSMASQGILNGVGNGMFAPKSNVTRQEFAAMAIRAFGGENKVHELAVQMSEKAEAEGGSLSSLSDVIEAYGENNWSNETMVATQAFPDIAQLWSCRLSDWKQDATRAEMAFILMTIAEDLGDETFNITDGINTVIGDFSTVSASQFASSITKAYSNGILVGMDNQGNYKPNNLSTRAEAAVIMQRLVDPSKREEVKVDLTQPDVEGSEGLSPLPDGSNIGVYTQAVYPKEGDIINGVKVTRDPVTGVLGYGNGQKGGIYLGIQEKNADGSYSTIEVGTVACEKYDGMVMGDTYIQRYDYVYWGVEWAKIDQYAMSRLPQASASTVGAKADINGDIIAAGDTTTPAFWECRYDSVGGFYQWYKMFNN</sequence>